<gene>
    <name evidence="1" type="ORF">NA56DRAFT_577881</name>
</gene>
<evidence type="ECO:0000313" key="2">
    <source>
        <dbReference type="Proteomes" id="UP000235672"/>
    </source>
</evidence>
<evidence type="ECO:0008006" key="3">
    <source>
        <dbReference type="Google" id="ProtNLM"/>
    </source>
</evidence>
<dbReference type="EMBL" id="KZ613496">
    <property type="protein sequence ID" value="PMD18137.1"/>
    <property type="molecule type" value="Genomic_DNA"/>
</dbReference>
<dbReference type="OrthoDB" id="4126315at2759"/>
<dbReference type="SUPFAM" id="SSF54909">
    <property type="entry name" value="Dimeric alpha+beta barrel"/>
    <property type="match status" value="1"/>
</dbReference>
<keyword evidence="2" id="KW-1185">Reference proteome</keyword>
<dbReference type="InterPro" id="IPR011008">
    <property type="entry name" value="Dimeric_a/b-barrel"/>
</dbReference>
<dbReference type="Gene3D" id="3.30.70.100">
    <property type="match status" value="1"/>
</dbReference>
<organism evidence="1 2">
    <name type="scientific">Hyaloscypha hepaticicola</name>
    <dbReference type="NCBI Taxonomy" id="2082293"/>
    <lineage>
        <taxon>Eukaryota</taxon>
        <taxon>Fungi</taxon>
        <taxon>Dikarya</taxon>
        <taxon>Ascomycota</taxon>
        <taxon>Pezizomycotina</taxon>
        <taxon>Leotiomycetes</taxon>
        <taxon>Helotiales</taxon>
        <taxon>Hyaloscyphaceae</taxon>
        <taxon>Hyaloscypha</taxon>
    </lineage>
</organism>
<evidence type="ECO:0000313" key="1">
    <source>
        <dbReference type="EMBL" id="PMD18137.1"/>
    </source>
</evidence>
<dbReference type="AlphaFoldDB" id="A0A2J6PVU9"/>
<proteinExistence type="predicted"/>
<sequence>MIPVPKVSCILQIKMIVKSGHRETWLALFKQIFNHVSQEPECAYFIVGEDEPGVFRWMEGWTKDKEWVNDVQLEKPYYEPYFKATAPLLIQSESKLQIKILH</sequence>
<dbReference type="Proteomes" id="UP000235672">
    <property type="component" value="Unassembled WGS sequence"/>
</dbReference>
<reference evidence="1 2" key="1">
    <citation type="submission" date="2016-05" db="EMBL/GenBank/DDBJ databases">
        <title>A degradative enzymes factory behind the ericoid mycorrhizal symbiosis.</title>
        <authorList>
            <consortium name="DOE Joint Genome Institute"/>
            <person name="Martino E."/>
            <person name="Morin E."/>
            <person name="Grelet G."/>
            <person name="Kuo A."/>
            <person name="Kohler A."/>
            <person name="Daghino S."/>
            <person name="Barry K."/>
            <person name="Choi C."/>
            <person name="Cichocki N."/>
            <person name="Clum A."/>
            <person name="Copeland A."/>
            <person name="Hainaut M."/>
            <person name="Haridas S."/>
            <person name="Labutti K."/>
            <person name="Lindquist E."/>
            <person name="Lipzen A."/>
            <person name="Khouja H.-R."/>
            <person name="Murat C."/>
            <person name="Ohm R."/>
            <person name="Olson A."/>
            <person name="Spatafora J."/>
            <person name="Veneault-Fourrey C."/>
            <person name="Henrissat B."/>
            <person name="Grigoriev I."/>
            <person name="Martin F."/>
            <person name="Perotto S."/>
        </authorList>
    </citation>
    <scope>NUCLEOTIDE SEQUENCE [LARGE SCALE GENOMIC DNA]</scope>
    <source>
        <strain evidence="1 2">UAMH 7357</strain>
    </source>
</reference>
<accession>A0A2J6PVU9</accession>
<name>A0A2J6PVU9_9HELO</name>
<protein>
    <recommendedName>
        <fullName evidence="3">ABM domain-containing protein</fullName>
    </recommendedName>
</protein>